<dbReference type="GO" id="GO:0003700">
    <property type="term" value="F:DNA-binding transcription factor activity"/>
    <property type="evidence" value="ECO:0007669"/>
    <property type="project" value="InterPro"/>
</dbReference>
<evidence type="ECO:0000256" key="1">
    <source>
        <dbReference type="ARBA" id="ARBA00023015"/>
    </source>
</evidence>
<dbReference type="AlphaFoldDB" id="A0A3S4MR46"/>
<dbReference type="PRINTS" id="PR00037">
    <property type="entry name" value="HTHLACR"/>
</dbReference>
<dbReference type="CDD" id="cd00090">
    <property type="entry name" value="HTH_ARSR"/>
    <property type="match status" value="1"/>
</dbReference>
<evidence type="ECO:0000256" key="3">
    <source>
        <dbReference type="ARBA" id="ARBA00023163"/>
    </source>
</evidence>
<evidence type="ECO:0000259" key="4">
    <source>
        <dbReference type="PROSITE" id="PS51000"/>
    </source>
</evidence>
<organism evidence="5 6">
    <name type="scientific">Pseudomonas fluorescens</name>
    <dbReference type="NCBI Taxonomy" id="294"/>
    <lineage>
        <taxon>Bacteria</taxon>
        <taxon>Pseudomonadati</taxon>
        <taxon>Pseudomonadota</taxon>
        <taxon>Gammaproteobacteria</taxon>
        <taxon>Pseudomonadales</taxon>
        <taxon>Pseudomonadaceae</taxon>
        <taxon>Pseudomonas</taxon>
    </lineage>
</organism>
<dbReference type="Gene3D" id="1.10.10.10">
    <property type="entry name" value="Winged helix-like DNA-binding domain superfamily/Winged helix DNA-binding domain"/>
    <property type="match status" value="1"/>
</dbReference>
<name>A0A3S4MR46_PSEFL</name>
<dbReference type="InterPro" id="IPR036388">
    <property type="entry name" value="WH-like_DNA-bd_sf"/>
</dbReference>
<dbReference type="SMART" id="SM01134">
    <property type="entry name" value="DeoRC"/>
    <property type="match status" value="1"/>
</dbReference>
<sequence length="279" mass="30580">MRPEERRRHILELLRQRERISVDELARTLYTSQETIRRDLAALAEQGLVSKFHGGAALPPSGEHENAFQTRMNEHAQEKRAVARYAAGLFGPGDSIFIDTGTTTLLFARELARQSHLTVITNSLLIAGSVGASGNRAFMIGGEYRPESEQNVGALAIEQIARFNAEHAVITVGALNGDGAMDFSIEEAEIARAMIAQARQLTVIADSSKLGRRALFQVFPLSRINRLVVDRKPTGELWEALQQARVEVHEAPPAHPAGLTPLARSPGARPGLCRWLPVD</sequence>
<keyword evidence="1" id="KW-0805">Transcription regulation</keyword>
<dbReference type="Gene3D" id="3.40.50.1360">
    <property type="match status" value="1"/>
</dbReference>
<dbReference type="InterPro" id="IPR036390">
    <property type="entry name" value="WH_DNA-bd_sf"/>
</dbReference>
<proteinExistence type="predicted"/>
<dbReference type="PANTHER" id="PTHR30363:SF44">
    <property type="entry name" value="AGA OPERON TRANSCRIPTIONAL REPRESSOR-RELATED"/>
    <property type="match status" value="1"/>
</dbReference>
<dbReference type="InterPro" id="IPR011991">
    <property type="entry name" value="ArsR-like_HTH"/>
</dbReference>
<accession>A0A3S4MR46</accession>
<dbReference type="InterPro" id="IPR037171">
    <property type="entry name" value="NagB/RpiA_transferase-like"/>
</dbReference>
<dbReference type="InterPro" id="IPR018356">
    <property type="entry name" value="Tscrpt_reg_HTH_DeoR_CS"/>
</dbReference>
<dbReference type="SUPFAM" id="SSF100950">
    <property type="entry name" value="NagB/RpiA/CoA transferase-like"/>
    <property type="match status" value="1"/>
</dbReference>
<dbReference type="GO" id="GO:0003677">
    <property type="term" value="F:DNA binding"/>
    <property type="evidence" value="ECO:0007669"/>
    <property type="project" value="UniProtKB-KW"/>
</dbReference>
<feature type="domain" description="HTH deoR-type" evidence="4">
    <location>
        <begin position="3"/>
        <end position="58"/>
    </location>
</feature>
<dbReference type="InterPro" id="IPR014036">
    <property type="entry name" value="DeoR-like_C"/>
</dbReference>
<dbReference type="PROSITE" id="PS00894">
    <property type="entry name" value="HTH_DEOR_1"/>
    <property type="match status" value="1"/>
</dbReference>
<dbReference type="InterPro" id="IPR050313">
    <property type="entry name" value="Carb_Metab_HTH_regulators"/>
</dbReference>
<reference evidence="5 6" key="1">
    <citation type="submission" date="2018-12" db="EMBL/GenBank/DDBJ databases">
        <authorList>
            <consortium name="Pathogen Informatics"/>
        </authorList>
    </citation>
    <scope>NUCLEOTIDE SEQUENCE [LARGE SCALE GENOMIC DNA]</scope>
    <source>
        <strain evidence="5 6">NCTC10783</strain>
    </source>
</reference>
<protein>
    <submittedName>
        <fullName evidence="5">Putative transcriptional regulator</fullName>
    </submittedName>
</protein>
<evidence type="ECO:0000313" key="5">
    <source>
        <dbReference type="EMBL" id="VEE46949.1"/>
    </source>
</evidence>
<dbReference type="EMBL" id="LR134300">
    <property type="protein sequence ID" value="VEE46949.1"/>
    <property type="molecule type" value="Genomic_DNA"/>
</dbReference>
<dbReference type="InterPro" id="IPR001034">
    <property type="entry name" value="DeoR_HTH"/>
</dbReference>
<dbReference type="SUPFAM" id="SSF46785">
    <property type="entry name" value="Winged helix' DNA-binding domain"/>
    <property type="match status" value="1"/>
</dbReference>
<dbReference type="Proteomes" id="UP000278078">
    <property type="component" value="Chromosome"/>
</dbReference>
<evidence type="ECO:0000256" key="2">
    <source>
        <dbReference type="ARBA" id="ARBA00023125"/>
    </source>
</evidence>
<dbReference type="PROSITE" id="PS51000">
    <property type="entry name" value="HTH_DEOR_2"/>
    <property type="match status" value="1"/>
</dbReference>
<dbReference type="Pfam" id="PF08220">
    <property type="entry name" value="HTH_DeoR"/>
    <property type="match status" value="1"/>
</dbReference>
<keyword evidence="3" id="KW-0804">Transcription</keyword>
<dbReference type="SMART" id="SM00420">
    <property type="entry name" value="HTH_DEOR"/>
    <property type="match status" value="1"/>
</dbReference>
<dbReference type="Pfam" id="PF00455">
    <property type="entry name" value="DeoRC"/>
    <property type="match status" value="1"/>
</dbReference>
<keyword evidence="2" id="KW-0238">DNA-binding</keyword>
<dbReference type="PANTHER" id="PTHR30363">
    <property type="entry name" value="HTH-TYPE TRANSCRIPTIONAL REGULATOR SRLR-RELATED"/>
    <property type="match status" value="1"/>
</dbReference>
<evidence type="ECO:0000313" key="6">
    <source>
        <dbReference type="Proteomes" id="UP000278078"/>
    </source>
</evidence>
<gene>
    <name evidence="5" type="primary">glpR_2</name>
    <name evidence="5" type="ORF">NCTC10783_02824</name>
</gene>